<dbReference type="EMBL" id="JAMXLR010000051">
    <property type="protein sequence ID" value="MCO6045097.1"/>
    <property type="molecule type" value="Genomic_DNA"/>
</dbReference>
<dbReference type="Proteomes" id="UP001155241">
    <property type="component" value="Unassembled WGS sequence"/>
</dbReference>
<reference evidence="2" key="1">
    <citation type="submission" date="2022-06" db="EMBL/GenBank/DDBJ databases">
        <title>Aeoliella straminimaris, a novel planctomycete from sediments.</title>
        <authorList>
            <person name="Vitorino I.R."/>
            <person name="Lage O.M."/>
        </authorList>
    </citation>
    <scope>NUCLEOTIDE SEQUENCE</scope>
    <source>
        <strain evidence="2">ICT_H6.2</strain>
    </source>
</reference>
<dbReference type="SUPFAM" id="SSF160631">
    <property type="entry name" value="SMI1/KNR4-like"/>
    <property type="match status" value="1"/>
</dbReference>
<sequence>MINLLDLLAVASHHLQALGITSEGYLYEPTPIERIEAFEREFSLTLPQDFVVLYSMESDGCTFHWEAGDVQGGLCLPELDELRLQRQRWCTDQLDCEGYQGITVDDTVYPERFPWVPLIEEGNGDLVCLDAGTGRIAIWCHDEFKFVTLGSSIGTFLENWSKVCFQSPKGLYWPRGVDAHGVDWHSDEFDDCFRIT</sequence>
<organism evidence="2 3">
    <name type="scientific">Aeoliella straminimaris</name>
    <dbReference type="NCBI Taxonomy" id="2954799"/>
    <lineage>
        <taxon>Bacteria</taxon>
        <taxon>Pseudomonadati</taxon>
        <taxon>Planctomycetota</taxon>
        <taxon>Planctomycetia</taxon>
        <taxon>Pirellulales</taxon>
        <taxon>Lacipirellulaceae</taxon>
        <taxon>Aeoliella</taxon>
    </lineage>
</organism>
<gene>
    <name evidence="2" type="ORF">NG895_14395</name>
</gene>
<accession>A0A9X2FBL1</accession>
<name>A0A9X2FBL1_9BACT</name>
<dbReference type="InterPro" id="IPR018958">
    <property type="entry name" value="Knr4/Smi1-like_dom"/>
</dbReference>
<evidence type="ECO:0000313" key="3">
    <source>
        <dbReference type="Proteomes" id="UP001155241"/>
    </source>
</evidence>
<feature type="domain" description="Knr4/Smi1-like" evidence="1">
    <location>
        <begin position="33"/>
        <end position="158"/>
    </location>
</feature>
<dbReference type="AlphaFoldDB" id="A0A9X2FBL1"/>
<comment type="caution">
    <text evidence="2">The sequence shown here is derived from an EMBL/GenBank/DDBJ whole genome shotgun (WGS) entry which is preliminary data.</text>
</comment>
<proteinExistence type="predicted"/>
<dbReference type="Pfam" id="PF09346">
    <property type="entry name" value="SMI1_KNR4"/>
    <property type="match status" value="1"/>
</dbReference>
<dbReference type="RefSeq" id="WP_252853208.1">
    <property type="nucleotide sequence ID" value="NZ_JAMXLR010000051.1"/>
</dbReference>
<protein>
    <submittedName>
        <fullName evidence="2">SMI1/KNR4 family protein</fullName>
    </submittedName>
</protein>
<evidence type="ECO:0000259" key="1">
    <source>
        <dbReference type="Pfam" id="PF09346"/>
    </source>
</evidence>
<evidence type="ECO:0000313" key="2">
    <source>
        <dbReference type="EMBL" id="MCO6045097.1"/>
    </source>
</evidence>
<keyword evidence="3" id="KW-1185">Reference proteome</keyword>
<dbReference type="InterPro" id="IPR037883">
    <property type="entry name" value="Knr4/Smi1-like_sf"/>
</dbReference>